<organism evidence="1 2">
    <name type="scientific">Grifola frondosa</name>
    <name type="common">Maitake</name>
    <name type="synonym">Polyporus frondosus</name>
    <dbReference type="NCBI Taxonomy" id="5627"/>
    <lineage>
        <taxon>Eukaryota</taxon>
        <taxon>Fungi</taxon>
        <taxon>Dikarya</taxon>
        <taxon>Basidiomycota</taxon>
        <taxon>Agaricomycotina</taxon>
        <taxon>Agaricomycetes</taxon>
        <taxon>Polyporales</taxon>
        <taxon>Grifolaceae</taxon>
        <taxon>Grifola</taxon>
    </lineage>
</organism>
<dbReference type="EMBL" id="LUGG01000003">
    <property type="protein sequence ID" value="OBZ77026.1"/>
    <property type="molecule type" value="Genomic_DNA"/>
</dbReference>
<accession>A0A1C7MKR0</accession>
<protein>
    <submittedName>
        <fullName evidence="1">Uncharacterized protein</fullName>
    </submittedName>
</protein>
<evidence type="ECO:0000313" key="2">
    <source>
        <dbReference type="Proteomes" id="UP000092993"/>
    </source>
</evidence>
<keyword evidence="2" id="KW-1185">Reference proteome</keyword>
<gene>
    <name evidence="1" type="ORF">A0H81_03112</name>
</gene>
<dbReference type="AlphaFoldDB" id="A0A1C7MKR0"/>
<reference evidence="1 2" key="1">
    <citation type="submission" date="2016-03" db="EMBL/GenBank/DDBJ databases">
        <title>Whole genome sequencing of Grifola frondosa 9006-11.</title>
        <authorList>
            <person name="Min B."/>
            <person name="Park H."/>
            <person name="Kim J.-G."/>
            <person name="Cho H."/>
            <person name="Oh Y.-L."/>
            <person name="Kong W.-S."/>
            <person name="Choi I.-G."/>
        </authorList>
    </citation>
    <scope>NUCLEOTIDE SEQUENCE [LARGE SCALE GENOMIC DNA]</scope>
    <source>
        <strain evidence="1 2">9006-11</strain>
    </source>
</reference>
<proteinExistence type="predicted"/>
<dbReference type="Proteomes" id="UP000092993">
    <property type="component" value="Unassembled WGS sequence"/>
</dbReference>
<comment type="caution">
    <text evidence="1">The sequence shown here is derived from an EMBL/GenBank/DDBJ whole genome shotgun (WGS) entry which is preliminary data.</text>
</comment>
<sequence length="112" mass="12043">MTFSSAGRVAGSGPASCSTTIQSPGAVPAFPGAPIGLNYRIPPGVRRLRLPFAYLPLCQRSLRFAFHDQFWTTPAVPASSISFLPDYPRVSLVGYAVPRESRDDIGLRSCNS</sequence>
<evidence type="ECO:0000313" key="1">
    <source>
        <dbReference type="EMBL" id="OBZ77026.1"/>
    </source>
</evidence>
<name>A0A1C7MKR0_GRIFR</name>